<evidence type="ECO:0000313" key="1">
    <source>
        <dbReference type="EMBL" id="PQD95425.1"/>
    </source>
</evidence>
<comment type="caution">
    <text evidence="1">The sequence shown here is derived from an EMBL/GenBank/DDBJ whole genome shotgun (WGS) entry which is preliminary data.</text>
</comment>
<sequence>MAKRKIDYLSLAMKYYPEIKKRMTESNLDIHKRDLLPFMDLFKDIMNEAYDKGYKDGKNSQK</sequence>
<dbReference type="RefSeq" id="WP_104849180.1">
    <property type="nucleotide sequence ID" value="NZ_PKOZ01000004.1"/>
</dbReference>
<gene>
    <name evidence="1" type="ORF">CYL18_09065</name>
</gene>
<dbReference type="OrthoDB" id="2887077at2"/>
<dbReference type="Pfam" id="PF10815">
    <property type="entry name" value="ComZ"/>
    <property type="match status" value="1"/>
</dbReference>
<name>A0A2S7N0B5_9BACI</name>
<dbReference type="InterPro" id="IPR024558">
    <property type="entry name" value="ComZ"/>
</dbReference>
<dbReference type="EMBL" id="PKOZ01000004">
    <property type="protein sequence ID" value="PQD95425.1"/>
    <property type="molecule type" value="Genomic_DNA"/>
</dbReference>
<proteinExistence type="predicted"/>
<organism evidence="1 2">
    <name type="scientific">Pradoshia eiseniae</name>
    <dbReference type="NCBI Taxonomy" id="2064768"/>
    <lineage>
        <taxon>Bacteria</taxon>
        <taxon>Bacillati</taxon>
        <taxon>Bacillota</taxon>
        <taxon>Bacilli</taxon>
        <taxon>Bacillales</taxon>
        <taxon>Bacillaceae</taxon>
        <taxon>Pradoshia</taxon>
    </lineage>
</organism>
<protein>
    <submittedName>
        <fullName evidence="1">Competence protein ComG</fullName>
    </submittedName>
</protein>
<reference evidence="1 2" key="1">
    <citation type="submission" date="2017-12" db="EMBL/GenBank/DDBJ databases">
        <title>Taxonomic description and draft genome of Pradoshia cofamensis Gen. nov., sp. nov., a thermotolerant bacillale isolated from anterior gut of earthworm Eisenia fetida.</title>
        <authorList>
            <person name="Saha T."/>
            <person name="Chakraborty R."/>
        </authorList>
    </citation>
    <scope>NUCLEOTIDE SEQUENCE [LARGE SCALE GENOMIC DNA]</scope>
    <source>
        <strain evidence="1 2">EAG3</strain>
    </source>
</reference>
<dbReference type="AlphaFoldDB" id="A0A2S7N0B5"/>
<keyword evidence="2" id="KW-1185">Reference proteome</keyword>
<evidence type="ECO:0000313" key="2">
    <source>
        <dbReference type="Proteomes" id="UP000239663"/>
    </source>
</evidence>
<dbReference type="Proteomes" id="UP000239663">
    <property type="component" value="Unassembled WGS sequence"/>
</dbReference>
<accession>A0A2S7N0B5</accession>